<dbReference type="EMBL" id="PHWZ01000350">
    <property type="protein sequence ID" value="TEY44409.1"/>
    <property type="molecule type" value="Genomic_DNA"/>
</dbReference>
<sequence length="115" mass="13403">MNEYIQNEQKELKGGDLARRKMDTEDTGGIRAYNAAFEHDKNCSPEVWETRRMMLKVEDLYQLISDQYGKILKSKRCSESPYRTRVLEDAILELKEHKKAHEFAKLALVPKNSAL</sequence>
<proteinExistence type="predicted"/>
<dbReference type="OrthoDB" id="3542858at2759"/>
<dbReference type="Proteomes" id="UP000297299">
    <property type="component" value="Unassembled WGS sequence"/>
</dbReference>
<accession>A0A4Y8CSG5</accession>
<evidence type="ECO:0000313" key="2">
    <source>
        <dbReference type="Proteomes" id="UP000297299"/>
    </source>
</evidence>
<comment type="caution">
    <text evidence="1">The sequence shown here is derived from an EMBL/GenBank/DDBJ whole genome shotgun (WGS) entry which is preliminary data.</text>
</comment>
<reference evidence="1 2" key="1">
    <citation type="submission" date="2017-11" db="EMBL/GenBank/DDBJ databases">
        <title>Comparative genomics of Botrytis spp.</title>
        <authorList>
            <person name="Valero-Jimenez C.A."/>
            <person name="Tapia P."/>
            <person name="Veloso J."/>
            <person name="Silva-Moreno E."/>
            <person name="Staats M."/>
            <person name="Valdes J.H."/>
            <person name="Van Kan J.A.L."/>
        </authorList>
    </citation>
    <scope>NUCLEOTIDE SEQUENCE [LARGE SCALE GENOMIC DNA]</scope>
    <source>
        <strain evidence="1 2">MUCL2830</strain>
    </source>
</reference>
<protein>
    <submittedName>
        <fullName evidence="1">Uncharacterized protein</fullName>
    </submittedName>
</protein>
<dbReference type="AlphaFoldDB" id="A0A4Y8CSG5"/>
<gene>
    <name evidence="1" type="ORF">BOTCAL_0351g00060</name>
</gene>
<keyword evidence="2" id="KW-1185">Reference proteome</keyword>
<organism evidence="1 2">
    <name type="scientific">Botryotinia calthae</name>
    <dbReference type="NCBI Taxonomy" id="38488"/>
    <lineage>
        <taxon>Eukaryota</taxon>
        <taxon>Fungi</taxon>
        <taxon>Dikarya</taxon>
        <taxon>Ascomycota</taxon>
        <taxon>Pezizomycotina</taxon>
        <taxon>Leotiomycetes</taxon>
        <taxon>Helotiales</taxon>
        <taxon>Sclerotiniaceae</taxon>
        <taxon>Botryotinia</taxon>
    </lineage>
</organism>
<name>A0A4Y8CSG5_9HELO</name>
<evidence type="ECO:0000313" key="1">
    <source>
        <dbReference type="EMBL" id="TEY44409.1"/>
    </source>
</evidence>